<evidence type="ECO:0000313" key="1">
    <source>
        <dbReference type="EMBL" id="VDN12512.1"/>
    </source>
</evidence>
<proteinExistence type="predicted"/>
<accession>A0A3P7NW33</accession>
<gene>
    <name evidence="1" type="ORF">DILT_LOCUS8343</name>
</gene>
<protein>
    <submittedName>
        <fullName evidence="1">Uncharacterized protein</fullName>
    </submittedName>
</protein>
<dbReference type="SUPFAM" id="SSF50630">
    <property type="entry name" value="Acid proteases"/>
    <property type="match status" value="1"/>
</dbReference>
<keyword evidence="2" id="KW-1185">Reference proteome</keyword>
<dbReference type="InterPro" id="IPR021109">
    <property type="entry name" value="Peptidase_aspartic_dom_sf"/>
</dbReference>
<name>A0A3P7NW33_DIBLA</name>
<sequence length="216" mass="24527">LNSHSIIATFKSTFEARRKYPTVATNGKHVRLQLVTASDISLVSKHTWQIERPPTITSDKKAMNISGGFLRLTGELECDISFDGTEFKGTCYLTNRPKLDLISFDGIEKVGLLELPLNRICNGQTLPAKDYRTNQEKWTIERVRRKCRVGSDIWVRHASQLKHTECAEMPKPSPTLSQHTFDLPKPIQETTVPVVSQSPQTSTRSGRKKCKRFRCK</sequence>
<reference evidence="1 2" key="1">
    <citation type="submission" date="2018-11" db="EMBL/GenBank/DDBJ databases">
        <authorList>
            <consortium name="Pathogen Informatics"/>
        </authorList>
    </citation>
    <scope>NUCLEOTIDE SEQUENCE [LARGE SCALE GENOMIC DNA]</scope>
</reference>
<organism evidence="1 2">
    <name type="scientific">Dibothriocephalus latus</name>
    <name type="common">Fish tapeworm</name>
    <name type="synonym">Diphyllobothrium latum</name>
    <dbReference type="NCBI Taxonomy" id="60516"/>
    <lineage>
        <taxon>Eukaryota</taxon>
        <taxon>Metazoa</taxon>
        <taxon>Spiralia</taxon>
        <taxon>Lophotrochozoa</taxon>
        <taxon>Platyhelminthes</taxon>
        <taxon>Cestoda</taxon>
        <taxon>Eucestoda</taxon>
        <taxon>Diphyllobothriidea</taxon>
        <taxon>Diphyllobothriidae</taxon>
        <taxon>Dibothriocephalus</taxon>
    </lineage>
</organism>
<dbReference type="EMBL" id="UYRU01054066">
    <property type="protein sequence ID" value="VDN12512.1"/>
    <property type="molecule type" value="Genomic_DNA"/>
</dbReference>
<dbReference type="AlphaFoldDB" id="A0A3P7NW33"/>
<dbReference type="Proteomes" id="UP000281553">
    <property type="component" value="Unassembled WGS sequence"/>
</dbReference>
<evidence type="ECO:0000313" key="2">
    <source>
        <dbReference type="Proteomes" id="UP000281553"/>
    </source>
</evidence>
<feature type="non-terminal residue" evidence="1">
    <location>
        <position position="1"/>
    </location>
</feature>